<feature type="transmembrane region" description="Helical" evidence="5">
    <location>
        <begin position="190"/>
        <end position="207"/>
    </location>
</feature>
<evidence type="ECO:0000313" key="7">
    <source>
        <dbReference type="Proteomes" id="UP000034307"/>
    </source>
</evidence>
<dbReference type="PANTHER" id="PTHR12191">
    <property type="entry name" value="SOLUTE CARRIER FAMILY 39"/>
    <property type="match status" value="1"/>
</dbReference>
<dbReference type="EMBL" id="LCNO01000024">
    <property type="protein sequence ID" value="KKU57159.1"/>
    <property type="molecule type" value="Genomic_DNA"/>
</dbReference>
<comment type="subcellular location">
    <subcellularLocation>
        <location evidence="1">Membrane</location>
        <topology evidence="1">Multi-pass membrane protein</topology>
    </subcellularLocation>
</comment>
<dbReference type="InterPro" id="IPR003689">
    <property type="entry name" value="ZIP"/>
</dbReference>
<feature type="transmembrane region" description="Helical" evidence="5">
    <location>
        <begin position="163"/>
        <end position="184"/>
    </location>
</feature>
<protein>
    <submittedName>
        <fullName evidence="6">ZIP Zinc transporter</fullName>
    </submittedName>
</protein>
<dbReference type="GO" id="GO:0005385">
    <property type="term" value="F:zinc ion transmembrane transporter activity"/>
    <property type="evidence" value="ECO:0007669"/>
    <property type="project" value="TreeGrafter"/>
</dbReference>
<evidence type="ECO:0000256" key="1">
    <source>
        <dbReference type="ARBA" id="ARBA00004141"/>
    </source>
</evidence>
<keyword evidence="4 5" id="KW-0472">Membrane</keyword>
<dbReference type="GO" id="GO:0030003">
    <property type="term" value="P:intracellular monoatomic cation homeostasis"/>
    <property type="evidence" value="ECO:0007669"/>
    <property type="project" value="TreeGrafter"/>
</dbReference>
<accession>A0A0G1RIP7</accession>
<dbReference type="GO" id="GO:0071578">
    <property type="term" value="P:zinc ion import across plasma membrane"/>
    <property type="evidence" value="ECO:0007669"/>
    <property type="project" value="TreeGrafter"/>
</dbReference>
<dbReference type="Proteomes" id="UP000034307">
    <property type="component" value="Unassembled WGS sequence"/>
</dbReference>
<dbReference type="PANTHER" id="PTHR12191:SF37">
    <property type="entry name" value="ZINC TRANSPORTER FOI"/>
    <property type="match status" value="1"/>
</dbReference>
<evidence type="ECO:0000256" key="2">
    <source>
        <dbReference type="ARBA" id="ARBA00022692"/>
    </source>
</evidence>
<evidence type="ECO:0000256" key="3">
    <source>
        <dbReference type="ARBA" id="ARBA00022989"/>
    </source>
</evidence>
<organism evidence="6 7">
    <name type="scientific">Candidatus Amesbacteria bacterium GW2011_GWA2_47_11b</name>
    <dbReference type="NCBI Taxonomy" id="1618358"/>
    <lineage>
        <taxon>Bacteria</taxon>
        <taxon>Candidatus Amesiibacteriota</taxon>
    </lineage>
</organism>
<dbReference type="GO" id="GO:0005886">
    <property type="term" value="C:plasma membrane"/>
    <property type="evidence" value="ECO:0007669"/>
    <property type="project" value="TreeGrafter"/>
</dbReference>
<keyword evidence="3 5" id="KW-1133">Transmembrane helix</keyword>
<proteinExistence type="predicted"/>
<evidence type="ECO:0000313" key="6">
    <source>
        <dbReference type="EMBL" id="KKU57159.1"/>
    </source>
</evidence>
<feature type="transmembrane region" description="Helical" evidence="5">
    <location>
        <begin position="63"/>
        <end position="82"/>
    </location>
</feature>
<dbReference type="Pfam" id="PF02535">
    <property type="entry name" value="Zip"/>
    <property type="match status" value="1"/>
</dbReference>
<evidence type="ECO:0000256" key="4">
    <source>
        <dbReference type="ARBA" id="ARBA00023136"/>
    </source>
</evidence>
<gene>
    <name evidence="6" type="ORF">UX80_C0024G0025</name>
</gene>
<feature type="transmembrane region" description="Helical" evidence="5">
    <location>
        <begin position="6"/>
        <end position="26"/>
    </location>
</feature>
<dbReference type="GO" id="GO:0140410">
    <property type="term" value="F:monoatomic cation:bicarbonate symporter activity"/>
    <property type="evidence" value="ECO:0007669"/>
    <property type="project" value="TreeGrafter"/>
</dbReference>
<evidence type="ECO:0000256" key="5">
    <source>
        <dbReference type="SAM" id="Phobius"/>
    </source>
</evidence>
<comment type="caution">
    <text evidence="6">The sequence shown here is derived from an EMBL/GenBank/DDBJ whole genome shotgun (WGS) entry which is preliminary data.</text>
</comment>
<name>A0A0G1RIP7_9BACT</name>
<feature type="transmembrane region" description="Helical" evidence="5">
    <location>
        <begin position="38"/>
        <end position="57"/>
    </location>
</feature>
<dbReference type="AlphaFoldDB" id="A0A0G1RIP7"/>
<feature type="transmembrane region" description="Helical" evidence="5">
    <location>
        <begin position="227"/>
        <end position="247"/>
    </location>
</feature>
<dbReference type="STRING" id="1618358.UX80_C0024G0025"/>
<reference evidence="6 7" key="1">
    <citation type="journal article" date="2015" name="Nature">
        <title>rRNA introns, odd ribosomes, and small enigmatic genomes across a large radiation of phyla.</title>
        <authorList>
            <person name="Brown C.T."/>
            <person name="Hug L.A."/>
            <person name="Thomas B.C."/>
            <person name="Sharon I."/>
            <person name="Castelle C.J."/>
            <person name="Singh A."/>
            <person name="Wilkins M.J."/>
            <person name="Williams K.H."/>
            <person name="Banfield J.F."/>
        </authorList>
    </citation>
    <scope>NUCLEOTIDE SEQUENCE [LARGE SCALE GENOMIC DNA]</scope>
</reference>
<keyword evidence="2 5" id="KW-0812">Transmembrane</keyword>
<sequence length="250" mass="26926">MGQIGQILIWTTVGSVVSLIGGILLAVRKKAFTHEQSLLLISFAAGVLLSTAFFDLLPEAIGQIGQISLIGQIGGIIFLFLLEKFLWYHHHDEEHEGHKRTPILITVGDTVHNFIDGVVIAGTFMVAPATGIATALAVAAHEIPHEMADFGVLLTKGWARKKVILINLASAGASLLGAVLMYYLGGRIEGVLPVLLSFSGGMFIYLACSDLIPELHHGHAEKKSETLGQMAVFGVGIIIVLLLKEWLQYI</sequence>
<dbReference type="InterPro" id="IPR050799">
    <property type="entry name" value="ZIP_Transporter"/>
</dbReference>